<comment type="similarity">
    <text evidence="1 2">Belongs to the cytochrome P450 family.</text>
</comment>
<dbReference type="InterPro" id="IPR002397">
    <property type="entry name" value="Cyt_P450_B"/>
</dbReference>
<dbReference type="InterPro" id="IPR036396">
    <property type="entry name" value="Cyt_P450_sf"/>
</dbReference>
<dbReference type="PROSITE" id="PS00086">
    <property type="entry name" value="CYTOCHROME_P450"/>
    <property type="match status" value="1"/>
</dbReference>
<dbReference type="EMBL" id="AP018448">
    <property type="protein sequence ID" value="BBC29247.1"/>
    <property type="molecule type" value="Genomic_DNA"/>
</dbReference>
<dbReference type="Gene3D" id="1.10.630.10">
    <property type="entry name" value="Cytochrome P450"/>
    <property type="match status" value="1"/>
</dbReference>
<protein>
    <submittedName>
        <fullName evidence="4">Cytochrome P450</fullName>
    </submittedName>
</protein>
<dbReference type="PANTHER" id="PTHR46696">
    <property type="entry name" value="P450, PUTATIVE (EUROFUNG)-RELATED"/>
    <property type="match status" value="1"/>
</dbReference>
<dbReference type="SUPFAM" id="SSF48264">
    <property type="entry name" value="Cytochrome P450"/>
    <property type="match status" value="1"/>
</dbReference>
<name>A0ABN5V7H6_9ACTN</name>
<dbReference type="PRINTS" id="PR00385">
    <property type="entry name" value="P450"/>
</dbReference>
<dbReference type="InterPro" id="IPR017972">
    <property type="entry name" value="Cyt_P450_CS"/>
</dbReference>
<dbReference type="Pfam" id="PF00067">
    <property type="entry name" value="p450"/>
    <property type="match status" value="1"/>
</dbReference>
<organism evidence="4 5">
    <name type="scientific">Streptomyces graminofaciens</name>
    <dbReference type="NCBI Taxonomy" id="68212"/>
    <lineage>
        <taxon>Bacteria</taxon>
        <taxon>Bacillati</taxon>
        <taxon>Actinomycetota</taxon>
        <taxon>Actinomycetes</taxon>
        <taxon>Kitasatosporales</taxon>
        <taxon>Streptomycetaceae</taxon>
        <taxon>Streptomyces</taxon>
    </lineage>
</organism>
<keyword evidence="2" id="KW-0560">Oxidoreductase</keyword>
<evidence type="ECO:0000313" key="5">
    <source>
        <dbReference type="Proteomes" id="UP001321542"/>
    </source>
</evidence>
<feature type="region of interest" description="Disordered" evidence="3">
    <location>
        <begin position="1"/>
        <end position="32"/>
    </location>
</feature>
<evidence type="ECO:0000313" key="4">
    <source>
        <dbReference type="EMBL" id="BBC29247.1"/>
    </source>
</evidence>
<keyword evidence="2" id="KW-0503">Monooxygenase</keyword>
<reference evidence="4 5" key="1">
    <citation type="journal article" date="2010" name="ChemBioChem">
        <title>Cloning and characterization of the biosynthetic gene cluster of 16-membered macrolide antibiotic FD-891: involvement of a dual functional cytochrome P450 monooxygenase catalyzing epoxidation and hydroxylation.</title>
        <authorList>
            <person name="Kudo F."/>
            <person name="Motegi A."/>
            <person name="Mizoue K."/>
            <person name="Eguchi T."/>
        </authorList>
    </citation>
    <scope>NUCLEOTIDE SEQUENCE [LARGE SCALE GENOMIC DNA]</scope>
    <source>
        <strain evidence="4 5">A-8890</strain>
    </source>
</reference>
<keyword evidence="2" id="KW-0479">Metal-binding</keyword>
<accession>A0ABN5V7H6</accession>
<dbReference type="RefSeq" id="WP_286247268.1">
    <property type="nucleotide sequence ID" value="NZ_AP018448.1"/>
</dbReference>
<evidence type="ECO:0000256" key="1">
    <source>
        <dbReference type="ARBA" id="ARBA00010617"/>
    </source>
</evidence>
<dbReference type="Proteomes" id="UP001321542">
    <property type="component" value="Chromosome"/>
</dbReference>
<gene>
    <name evidence="4" type="ORF">SGFS_005380</name>
</gene>
<proteinExistence type="inferred from homology"/>
<keyword evidence="2" id="KW-0408">Iron</keyword>
<evidence type="ECO:0000256" key="2">
    <source>
        <dbReference type="RuleBase" id="RU000461"/>
    </source>
</evidence>
<evidence type="ECO:0000256" key="3">
    <source>
        <dbReference type="SAM" id="MobiDB-lite"/>
    </source>
</evidence>
<dbReference type="PANTHER" id="PTHR46696:SF1">
    <property type="entry name" value="CYTOCHROME P450 YJIB-RELATED"/>
    <property type="match status" value="1"/>
</dbReference>
<keyword evidence="2" id="KW-0349">Heme</keyword>
<dbReference type="PRINTS" id="PR00359">
    <property type="entry name" value="BP450"/>
</dbReference>
<reference evidence="4 5" key="2">
    <citation type="journal article" date="2023" name="ChemBioChem">
        <title>Acyltransferase Domain Exchange between Two Independent Type I Polyketide Synthases in the Same Producer Strain of Macrolide Antibiotics.</title>
        <authorList>
            <person name="Kudo F."/>
            <person name="Kishikawa K."/>
            <person name="Tsuboi K."/>
            <person name="Kido T."/>
            <person name="Usui T."/>
            <person name="Hashimoto J."/>
            <person name="Shin-Ya K."/>
            <person name="Miyanaga A."/>
            <person name="Eguchi T."/>
        </authorList>
    </citation>
    <scope>NUCLEOTIDE SEQUENCE [LARGE SCALE GENOMIC DNA]</scope>
    <source>
        <strain evidence="4 5">A-8890</strain>
    </source>
</reference>
<keyword evidence="5" id="KW-1185">Reference proteome</keyword>
<dbReference type="InterPro" id="IPR001128">
    <property type="entry name" value="Cyt_P450"/>
</dbReference>
<sequence>MTDTTLVEAGDPAEDAPEWPMKRDTGCPFDPPPGVRKLLAEKPLSRARIWDGSTPWVVTRHADQRALLSDPRVSHDGLRDGYPHISADFKFLSMAQPSFAGQDDPEHGRIRRMVTLPFTARRIEAMRPAIQKITDELIDGMLAGPKPVDLVEALALPVPVRVICEMLGVPYEDREFLQQNNNAMIYRDTAQGDAQKAAIAQAMYLKELVGTKLGDRGDDILSDLAVQVEAGEITQDDAAGIGMMLLGAGHETTANMIALGTLALLENPEQLAEVRDSDDPKVIVNTVEELLRYLTIAQDTVRRIAAEDIEIGGVVIKAGEGIVFPLNAANWDPDLYPEAPDRLDIHRANARRHLAFGYGVHQCLGATLARVELQIVYSTLLRRIPTLALAGTLDEIPFKHDQIAHGVYELPVTW</sequence>
<dbReference type="CDD" id="cd11030">
    <property type="entry name" value="CYP105-like"/>
    <property type="match status" value="1"/>
</dbReference>